<evidence type="ECO:0000313" key="2">
    <source>
        <dbReference type="Proteomes" id="UP000827872"/>
    </source>
</evidence>
<gene>
    <name evidence="1" type="ORF">K3G42_000746</name>
</gene>
<accession>A0ACB8ETI9</accession>
<proteinExistence type="predicted"/>
<protein>
    <submittedName>
        <fullName evidence="1">Uncharacterized protein</fullName>
    </submittedName>
</protein>
<name>A0ACB8ETI9_9SAUR</name>
<dbReference type="Proteomes" id="UP000827872">
    <property type="component" value="Linkage Group LG15"/>
</dbReference>
<organism evidence="1 2">
    <name type="scientific">Sphaerodactylus townsendi</name>
    <dbReference type="NCBI Taxonomy" id="933632"/>
    <lineage>
        <taxon>Eukaryota</taxon>
        <taxon>Metazoa</taxon>
        <taxon>Chordata</taxon>
        <taxon>Craniata</taxon>
        <taxon>Vertebrata</taxon>
        <taxon>Euteleostomi</taxon>
        <taxon>Lepidosauria</taxon>
        <taxon>Squamata</taxon>
        <taxon>Bifurcata</taxon>
        <taxon>Gekkota</taxon>
        <taxon>Sphaerodactylidae</taxon>
        <taxon>Sphaerodactylus</taxon>
    </lineage>
</organism>
<evidence type="ECO:0000313" key="1">
    <source>
        <dbReference type="EMBL" id="KAH7996090.1"/>
    </source>
</evidence>
<sequence length="214" mass="22396">MWTRMLVFLSAPTPGANAGCAQWGMQQAAKYQSTVTGEETPLATQDNRESKGGGRTLFGCVPHARKAREEGRISAKSWALPSGLAVPQGKRSGVGGGVFLAVCFPGHCLLQVAPASFLFICAAVEREREKACTTATRGVSILGATGGSAGRHPERGAHAKSVNSTPVKRKEGRSLMMGQPAPFPELPPGIYSSAIKSSTAASTHELRVAEKPVP</sequence>
<reference evidence="1" key="1">
    <citation type="submission" date="2021-08" db="EMBL/GenBank/DDBJ databases">
        <title>The first chromosome-level gecko genome reveals the dynamic sex chromosomes of Neotropical dwarf geckos (Sphaerodactylidae: Sphaerodactylus).</title>
        <authorList>
            <person name="Pinto B.J."/>
            <person name="Keating S.E."/>
            <person name="Gamble T."/>
        </authorList>
    </citation>
    <scope>NUCLEOTIDE SEQUENCE</scope>
    <source>
        <strain evidence="1">TG3544</strain>
    </source>
</reference>
<keyword evidence="2" id="KW-1185">Reference proteome</keyword>
<comment type="caution">
    <text evidence="1">The sequence shown here is derived from an EMBL/GenBank/DDBJ whole genome shotgun (WGS) entry which is preliminary data.</text>
</comment>
<dbReference type="EMBL" id="CM037628">
    <property type="protein sequence ID" value="KAH7996090.1"/>
    <property type="molecule type" value="Genomic_DNA"/>
</dbReference>